<comment type="caution">
    <text evidence="3">The sequence shown here is derived from an EMBL/GenBank/DDBJ whole genome shotgun (WGS) entry which is preliminary data.</text>
</comment>
<evidence type="ECO:0008006" key="5">
    <source>
        <dbReference type="Google" id="ProtNLM"/>
    </source>
</evidence>
<name>A0AAV8SYY7_9ROSI</name>
<dbReference type="SUPFAM" id="SSF81383">
    <property type="entry name" value="F-box domain"/>
    <property type="match status" value="1"/>
</dbReference>
<dbReference type="InterPro" id="IPR013187">
    <property type="entry name" value="F-box-assoc_dom_typ3"/>
</dbReference>
<proteinExistence type="predicted"/>
<evidence type="ECO:0000259" key="1">
    <source>
        <dbReference type="Pfam" id="PF00646"/>
    </source>
</evidence>
<sequence length="413" mass="47184">MAKSVGKKDVGLLKSVEERALHKKEEDYHKQRQIPYFHKDCVSNILLRLPLESLQHARFVCKPWYNIINNDLFIDTHLRSSESVLIFQKIVPNEIIHQFSSTVMPQEHPNTFSVEQSFLQSQPAPIIWQPVTNRRSRLSMQYMEFGEGKSKLGEYKLSCLGIIRATCNGLILLDNKLKRGGLVVMNPVTRKLTALPLGTLYPPERQSYGFAQSDTSKQYKVVHLFRDELGYVNCEILCLGTRNWREVNGPSFGLFGWLGYSPVSALGGLHWIPHIDRSDYIVSIGVDTENFQTTQLPKSCRTHDRIIEMGGSLCFVTHEGLSIDIWNLSGAVWTKQYSITRGSIIDLVPLLSLRISGDVIFRREEDGSFYAYDFKVEIMRKIEMDHKCFPRIGSYLPHVNSLVSWEAAQAISD</sequence>
<dbReference type="Pfam" id="PF08268">
    <property type="entry name" value="FBA_3"/>
    <property type="match status" value="1"/>
</dbReference>
<organism evidence="3 4">
    <name type="scientific">Erythroxylum novogranatense</name>
    <dbReference type="NCBI Taxonomy" id="1862640"/>
    <lineage>
        <taxon>Eukaryota</taxon>
        <taxon>Viridiplantae</taxon>
        <taxon>Streptophyta</taxon>
        <taxon>Embryophyta</taxon>
        <taxon>Tracheophyta</taxon>
        <taxon>Spermatophyta</taxon>
        <taxon>Magnoliopsida</taxon>
        <taxon>eudicotyledons</taxon>
        <taxon>Gunneridae</taxon>
        <taxon>Pentapetalae</taxon>
        <taxon>rosids</taxon>
        <taxon>fabids</taxon>
        <taxon>Malpighiales</taxon>
        <taxon>Erythroxylaceae</taxon>
        <taxon>Erythroxylum</taxon>
    </lineage>
</organism>
<gene>
    <name evidence="3" type="ORF">K2173_006784</name>
</gene>
<protein>
    <recommendedName>
        <fullName evidence="5">F-box domain-containing protein</fullName>
    </recommendedName>
</protein>
<dbReference type="Proteomes" id="UP001159364">
    <property type="component" value="Linkage Group LG07"/>
</dbReference>
<evidence type="ECO:0000313" key="4">
    <source>
        <dbReference type="Proteomes" id="UP001159364"/>
    </source>
</evidence>
<dbReference type="Pfam" id="PF00646">
    <property type="entry name" value="F-box"/>
    <property type="match status" value="1"/>
</dbReference>
<dbReference type="InterPro" id="IPR036047">
    <property type="entry name" value="F-box-like_dom_sf"/>
</dbReference>
<dbReference type="InterPro" id="IPR001810">
    <property type="entry name" value="F-box_dom"/>
</dbReference>
<reference evidence="3 4" key="1">
    <citation type="submission" date="2021-09" db="EMBL/GenBank/DDBJ databases">
        <title>Genomic insights and catalytic innovation underlie evolution of tropane alkaloids biosynthesis.</title>
        <authorList>
            <person name="Wang Y.-J."/>
            <person name="Tian T."/>
            <person name="Huang J.-P."/>
            <person name="Huang S.-X."/>
        </authorList>
    </citation>
    <scope>NUCLEOTIDE SEQUENCE [LARGE SCALE GENOMIC DNA]</scope>
    <source>
        <strain evidence="3">KIB-2018</strain>
        <tissue evidence="3">Leaf</tissue>
    </source>
</reference>
<accession>A0AAV8SYY7</accession>
<dbReference type="AlphaFoldDB" id="A0AAV8SYY7"/>
<evidence type="ECO:0000313" key="3">
    <source>
        <dbReference type="EMBL" id="KAJ8759264.1"/>
    </source>
</evidence>
<dbReference type="EMBL" id="JAIWQS010000007">
    <property type="protein sequence ID" value="KAJ8759264.1"/>
    <property type="molecule type" value="Genomic_DNA"/>
</dbReference>
<dbReference type="InterPro" id="IPR017451">
    <property type="entry name" value="F-box-assoc_interact_dom"/>
</dbReference>
<keyword evidence="4" id="KW-1185">Reference proteome</keyword>
<dbReference type="NCBIfam" id="TIGR01640">
    <property type="entry name" value="F_box_assoc_1"/>
    <property type="match status" value="1"/>
</dbReference>
<feature type="domain" description="F-box" evidence="1">
    <location>
        <begin position="40"/>
        <end position="73"/>
    </location>
</feature>
<evidence type="ECO:0000259" key="2">
    <source>
        <dbReference type="Pfam" id="PF08268"/>
    </source>
</evidence>
<dbReference type="PANTHER" id="PTHR31672:SF11">
    <property type="entry name" value="F-BOX PROTEIN CPR1-LIKE ISOFORM X2"/>
    <property type="match status" value="1"/>
</dbReference>
<feature type="domain" description="F-box associated beta-propeller type 3" evidence="2">
    <location>
        <begin position="163"/>
        <end position="384"/>
    </location>
</feature>
<dbReference type="PANTHER" id="PTHR31672">
    <property type="entry name" value="BNACNNG10540D PROTEIN"/>
    <property type="match status" value="1"/>
</dbReference>
<dbReference type="InterPro" id="IPR050796">
    <property type="entry name" value="SCF_F-box_component"/>
</dbReference>